<evidence type="ECO:0000313" key="4">
    <source>
        <dbReference type="Proteomes" id="UP000486903"/>
    </source>
</evidence>
<accession>A0A6B4JLX6</accession>
<gene>
    <name evidence="1" type="ORF">EXM65_16600</name>
    <name evidence="2" type="ORF">FDG31_14815</name>
</gene>
<organism evidence="1 3">
    <name type="scientific">Clostridium botulinum</name>
    <dbReference type="NCBI Taxonomy" id="1491"/>
    <lineage>
        <taxon>Bacteria</taxon>
        <taxon>Bacillati</taxon>
        <taxon>Bacillota</taxon>
        <taxon>Clostridia</taxon>
        <taxon>Eubacteriales</taxon>
        <taxon>Clostridiaceae</taxon>
        <taxon>Clostridium</taxon>
    </lineage>
</organism>
<reference evidence="2 4" key="2">
    <citation type="submission" date="2019-04" db="EMBL/GenBank/DDBJ databases">
        <title>Genome sequencing of Clostridium botulinum Groups I-IV and Clostridium butyricum.</title>
        <authorList>
            <person name="Brunt J."/>
            <person name="Van Vliet A.H.M."/>
            <person name="Stringer S.C."/>
            <person name="Carter A.T."/>
            <person name="Peck M.W."/>
        </authorList>
    </citation>
    <scope>NUCLEOTIDE SEQUENCE [LARGE SCALE GENOMIC DNA]</scope>
    <source>
        <strain evidence="2 4">BL81</strain>
    </source>
</reference>
<evidence type="ECO:0000313" key="2">
    <source>
        <dbReference type="EMBL" id="NFV27419.1"/>
    </source>
</evidence>
<dbReference type="Proteomes" id="UP000472355">
    <property type="component" value="Unassembled WGS sequence"/>
</dbReference>
<dbReference type="RefSeq" id="WP_003374028.1">
    <property type="nucleotide sequence ID" value="NZ_JACBBA010000002.1"/>
</dbReference>
<reference evidence="1 3" key="1">
    <citation type="submission" date="2019-02" db="EMBL/GenBank/DDBJ databases">
        <title>Genome sequencing of Clostridium botulinum clinical isolates.</title>
        <authorList>
            <person name="Brunt J."/>
            <person name="Van Vliet A.H.M."/>
            <person name="Stringer S.C."/>
            <person name="Grant K.A."/>
            <person name="Carter A.C."/>
            <person name="Peck M.W."/>
        </authorList>
    </citation>
    <scope>NUCLEOTIDE SEQUENCE [LARGE SCALE GENOMIC DNA]</scope>
    <source>
        <strain evidence="1 3">H113700579</strain>
    </source>
</reference>
<sequence length="91" mass="10781">MKTLLPIGSIVLLKDSNKKLMIIGRLQRQLESKSENQWDYSACLYPEGNLRPESSLLFNHEQIERVYFIGFQDEEELEYNKKISKYINKNI</sequence>
<protein>
    <submittedName>
        <fullName evidence="1">DUF4176 domain-containing protein</fullName>
    </submittedName>
</protein>
<dbReference type="Pfam" id="PF13780">
    <property type="entry name" value="DUF4176"/>
    <property type="match status" value="1"/>
</dbReference>
<dbReference type="EMBL" id="SXFB01000015">
    <property type="protein sequence ID" value="NFV27419.1"/>
    <property type="molecule type" value="Genomic_DNA"/>
</dbReference>
<proteinExistence type="predicted"/>
<evidence type="ECO:0000313" key="1">
    <source>
        <dbReference type="EMBL" id="NFA44141.1"/>
    </source>
</evidence>
<dbReference type="InterPro" id="IPR025233">
    <property type="entry name" value="DUF4176"/>
</dbReference>
<dbReference type="Proteomes" id="UP000486903">
    <property type="component" value="Unassembled WGS sequence"/>
</dbReference>
<comment type="caution">
    <text evidence="1">The sequence shown here is derived from an EMBL/GenBank/DDBJ whole genome shotgun (WGS) entry which is preliminary data.</text>
</comment>
<dbReference type="EMBL" id="SGKU01000061">
    <property type="protein sequence ID" value="NFA44141.1"/>
    <property type="molecule type" value="Genomic_DNA"/>
</dbReference>
<name>A0A6B4JLX6_CLOBO</name>
<evidence type="ECO:0000313" key="3">
    <source>
        <dbReference type="Proteomes" id="UP000472355"/>
    </source>
</evidence>
<dbReference type="AlphaFoldDB" id="A0A6B4JLX6"/>